<gene>
    <name evidence="2" type="ORF">SAMN02745118_01613</name>
</gene>
<evidence type="ECO:0000256" key="1">
    <source>
        <dbReference type="SAM" id="MobiDB-lite"/>
    </source>
</evidence>
<dbReference type="STRING" id="142842.SAMN02745118_01613"/>
<sequence>MTRSLRGEKSLLNTVGGALSVGAGRFGGQETTLKAIHDMMLVQGVIVVGDGDSESDAGHQGAAGQMKSAEDENAQTRAEIIGRRVAKVAKATMDLR</sequence>
<dbReference type="SUPFAM" id="SSF52218">
    <property type="entry name" value="Flavoproteins"/>
    <property type="match status" value="1"/>
</dbReference>
<feature type="region of interest" description="Disordered" evidence="1">
    <location>
        <begin position="52"/>
        <end position="75"/>
    </location>
</feature>
<dbReference type="Gene3D" id="3.40.50.360">
    <property type="match status" value="1"/>
</dbReference>
<dbReference type="EMBL" id="FUWM01000012">
    <property type="protein sequence ID" value="SJZ71212.1"/>
    <property type="molecule type" value="Genomic_DNA"/>
</dbReference>
<evidence type="ECO:0000313" key="3">
    <source>
        <dbReference type="Proteomes" id="UP000190625"/>
    </source>
</evidence>
<reference evidence="3" key="1">
    <citation type="submission" date="2017-02" db="EMBL/GenBank/DDBJ databases">
        <authorList>
            <person name="Varghese N."/>
            <person name="Submissions S."/>
        </authorList>
    </citation>
    <scope>NUCLEOTIDE SEQUENCE [LARGE SCALE GENOMIC DNA]</scope>
    <source>
        <strain evidence="3">ATCC BAA-73</strain>
    </source>
</reference>
<name>A0A1T4MW20_9FIRM</name>
<evidence type="ECO:0000313" key="2">
    <source>
        <dbReference type="EMBL" id="SJZ71212.1"/>
    </source>
</evidence>
<organism evidence="2 3">
    <name type="scientific">Selenihalanaerobacter shriftii</name>
    <dbReference type="NCBI Taxonomy" id="142842"/>
    <lineage>
        <taxon>Bacteria</taxon>
        <taxon>Bacillati</taxon>
        <taxon>Bacillota</taxon>
        <taxon>Clostridia</taxon>
        <taxon>Halanaerobiales</taxon>
        <taxon>Halobacteroidaceae</taxon>
        <taxon>Selenihalanaerobacter</taxon>
    </lineage>
</organism>
<keyword evidence="3" id="KW-1185">Reference proteome</keyword>
<dbReference type="Proteomes" id="UP000190625">
    <property type="component" value="Unassembled WGS sequence"/>
</dbReference>
<dbReference type="AlphaFoldDB" id="A0A1T4MW20"/>
<protein>
    <recommendedName>
        <fullName evidence="4">NADPH-dependent FMN reductase</fullName>
    </recommendedName>
</protein>
<proteinExistence type="predicted"/>
<evidence type="ECO:0008006" key="4">
    <source>
        <dbReference type="Google" id="ProtNLM"/>
    </source>
</evidence>
<dbReference type="InterPro" id="IPR029039">
    <property type="entry name" value="Flavoprotein-like_sf"/>
</dbReference>
<accession>A0A1T4MW20</accession>